<organism evidence="3 4">
    <name type="scientific">Polytolypa hystricis (strain UAMH7299)</name>
    <dbReference type="NCBI Taxonomy" id="1447883"/>
    <lineage>
        <taxon>Eukaryota</taxon>
        <taxon>Fungi</taxon>
        <taxon>Dikarya</taxon>
        <taxon>Ascomycota</taxon>
        <taxon>Pezizomycotina</taxon>
        <taxon>Eurotiomycetes</taxon>
        <taxon>Eurotiomycetidae</taxon>
        <taxon>Onygenales</taxon>
        <taxon>Onygenales incertae sedis</taxon>
        <taxon>Polytolypa</taxon>
    </lineage>
</organism>
<evidence type="ECO:0000313" key="4">
    <source>
        <dbReference type="Proteomes" id="UP000224634"/>
    </source>
</evidence>
<feature type="chain" id="PRO_5013016131" evidence="2">
    <location>
        <begin position="23"/>
        <end position="195"/>
    </location>
</feature>
<dbReference type="Proteomes" id="UP000224634">
    <property type="component" value="Unassembled WGS sequence"/>
</dbReference>
<evidence type="ECO:0000313" key="3">
    <source>
        <dbReference type="EMBL" id="PGH06346.1"/>
    </source>
</evidence>
<proteinExistence type="predicted"/>
<gene>
    <name evidence="3" type="ORF">AJ80_08180</name>
</gene>
<name>A0A2B7XB73_POLH7</name>
<feature type="region of interest" description="Disordered" evidence="1">
    <location>
        <begin position="53"/>
        <end position="124"/>
    </location>
</feature>
<comment type="caution">
    <text evidence="3">The sequence shown here is derived from an EMBL/GenBank/DDBJ whole genome shotgun (WGS) entry which is preliminary data.</text>
</comment>
<feature type="region of interest" description="Disordered" evidence="1">
    <location>
        <begin position="162"/>
        <end position="195"/>
    </location>
</feature>
<reference evidence="3 4" key="1">
    <citation type="submission" date="2017-10" db="EMBL/GenBank/DDBJ databases">
        <title>Comparative genomics in systemic dimorphic fungi from Ajellomycetaceae.</title>
        <authorList>
            <person name="Munoz J.F."/>
            <person name="Mcewen J.G."/>
            <person name="Clay O.K."/>
            <person name="Cuomo C.A."/>
        </authorList>
    </citation>
    <scope>NUCLEOTIDE SEQUENCE [LARGE SCALE GENOMIC DNA]</scope>
    <source>
        <strain evidence="3 4">UAMH7299</strain>
    </source>
</reference>
<accession>A0A2B7XB73</accession>
<protein>
    <submittedName>
        <fullName evidence="3">Uncharacterized protein</fullName>
    </submittedName>
</protein>
<keyword evidence="2" id="KW-0732">Signal</keyword>
<feature type="compositionally biased region" description="Acidic residues" evidence="1">
    <location>
        <begin position="88"/>
        <end position="98"/>
    </location>
</feature>
<keyword evidence="4" id="KW-1185">Reference proteome</keyword>
<feature type="signal peptide" evidence="2">
    <location>
        <begin position="1"/>
        <end position="22"/>
    </location>
</feature>
<dbReference type="EMBL" id="PDNA01000179">
    <property type="protein sequence ID" value="PGH06346.1"/>
    <property type="molecule type" value="Genomic_DNA"/>
</dbReference>
<feature type="compositionally biased region" description="Polar residues" evidence="1">
    <location>
        <begin position="104"/>
        <end position="115"/>
    </location>
</feature>
<evidence type="ECO:0000256" key="1">
    <source>
        <dbReference type="SAM" id="MobiDB-lite"/>
    </source>
</evidence>
<dbReference type="AlphaFoldDB" id="A0A2B7XB73"/>
<sequence length="195" mass="20893">MQTSPFRILLFLQVFFVAAIFAEKYTFAPGQVVDTRISGAVARSDISPRADSLEEGSIIDADPSQMIPAVLPDGVNGWENGNNKSNEENEDDDDPTDFDEPKGSSVNTTVSSTAGRRSHARSLLGKRTCPVDRSTLCEGKICINKWMTMCCKGGSEGGGITTTLKEGEKSTWSDEGAAQLPPAKYMPVNGRAASP</sequence>
<evidence type="ECO:0000256" key="2">
    <source>
        <dbReference type="SAM" id="SignalP"/>
    </source>
</evidence>